<evidence type="ECO:0000313" key="3">
    <source>
        <dbReference type="Proteomes" id="UP000053958"/>
    </source>
</evidence>
<feature type="region of interest" description="Disordered" evidence="1">
    <location>
        <begin position="67"/>
        <end position="107"/>
    </location>
</feature>
<dbReference type="Proteomes" id="UP000053958">
    <property type="component" value="Unassembled WGS sequence"/>
</dbReference>
<accession>A0A0F4YDH9</accession>
<feature type="non-terminal residue" evidence="2">
    <location>
        <position position="1"/>
    </location>
</feature>
<sequence>ARRCGEITGKKTGKGKKIAITPREVPADETKYFIPQAKSREWTLPNPIPLGEPVDKMARRTVLTGGMRRKPVDPVRHGLVDGDTEPDCPFSLGKDDRWSSTTKAAGAGCSQQEGDCSRLLLLSVLARGVDCSNVDESCVLVTM</sequence>
<dbReference type="AlphaFoldDB" id="A0A0F4YDH9"/>
<keyword evidence="3" id="KW-1185">Reference proteome</keyword>
<dbReference type="GeneID" id="25313358"/>
<evidence type="ECO:0000256" key="1">
    <source>
        <dbReference type="SAM" id="MobiDB-lite"/>
    </source>
</evidence>
<gene>
    <name evidence="2" type="ORF">T310_10294</name>
</gene>
<name>A0A0F4YDH9_RASE3</name>
<dbReference type="EMBL" id="LASV01000827">
    <property type="protein sequence ID" value="KKA16145.1"/>
    <property type="molecule type" value="Genomic_DNA"/>
</dbReference>
<proteinExistence type="predicted"/>
<reference evidence="2 3" key="1">
    <citation type="submission" date="2015-04" db="EMBL/GenBank/DDBJ databases">
        <authorList>
            <person name="Heijne W.H."/>
            <person name="Fedorova N.D."/>
            <person name="Nierman W.C."/>
            <person name="Vollebregt A.W."/>
            <person name="Zhao Z."/>
            <person name="Wu L."/>
            <person name="Kumar M."/>
            <person name="Stam H."/>
            <person name="van den Berg M.A."/>
            <person name="Pel H.J."/>
        </authorList>
    </citation>
    <scope>NUCLEOTIDE SEQUENCE [LARGE SCALE GENOMIC DNA]</scope>
    <source>
        <strain evidence="2 3">CBS 393.64</strain>
    </source>
</reference>
<feature type="compositionally biased region" description="Basic and acidic residues" evidence="1">
    <location>
        <begin position="70"/>
        <end position="80"/>
    </location>
</feature>
<protein>
    <submittedName>
        <fullName evidence="2">Uncharacterized protein</fullName>
    </submittedName>
</protein>
<dbReference type="RefSeq" id="XP_013322757.1">
    <property type="nucleotide sequence ID" value="XM_013467303.1"/>
</dbReference>
<organism evidence="2 3">
    <name type="scientific">Rasamsonia emersonii (strain ATCC 16479 / CBS 393.64 / IMI 116815)</name>
    <dbReference type="NCBI Taxonomy" id="1408163"/>
    <lineage>
        <taxon>Eukaryota</taxon>
        <taxon>Fungi</taxon>
        <taxon>Dikarya</taxon>
        <taxon>Ascomycota</taxon>
        <taxon>Pezizomycotina</taxon>
        <taxon>Eurotiomycetes</taxon>
        <taxon>Eurotiomycetidae</taxon>
        <taxon>Eurotiales</taxon>
        <taxon>Trichocomaceae</taxon>
        <taxon>Rasamsonia</taxon>
    </lineage>
</organism>
<comment type="caution">
    <text evidence="2">The sequence shown here is derived from an EMBL/GenBank/DDBJ whole genome shotgun (WGS) entry which is preliminary data.</text>
</comment>
<evidence type="ECO:0000313" key="2">
    <source>
        <dbReference type="EMBL" id="KKA16145.1"/>
    </source>
</evidence>